<dbReference type="Proteomes" id="UP000239415">
    <property type="component" value="Unassembled WGS sequence"/>
</dbReference>
<evidence type="ECO:0000313" key="7">
    <source>
        <dbReference type="EMBL" id="PRX21230.1"/>
    </source>
</evidence>
<gene>
    <name evidence="7" type="ORF">CLV67_1064</name>
</gene>
<name>A0A2T0KD53_9ACTN</name>
<feature type="domain" description="Calx-beta" evidence="6">
    <location>
        <begin position="509"/>
        <end position="614"/>
    </location>
</feature>
<dbReference type="InterPro" id="IPR013783">
    <property type="entry name" value="Ig-like_fold"/>
</dbReference>
<evidence type="ECO:0000256" key="1">
    <source>
        <dbReference type="ARBA" id="ARBA00022729"/>
    </source>
</evidence>
<dbReference type="Gene3D" id="2.60.40.2030">
    <property type="match status" value="19"/>
</dbReference>
<keyword evidence="8" id="KW-1185">Reference proteome</keyword>
<feature type="region of interest" description="Disordered" evidence="5">
    <location>
        <begin position="382"/>
        <end position="405"/>
    </location>
</feature>
<organism evidence="7 8">
    <name type="scientific">Actinoplanes italicus</name>
    <dbReference type="NCBI Taxonomy" id="113567"/>
    <lineage>
        <taxon>Bacteria</taxon>
        <taxon>Bacillati</taxon>
        <taxon>Actinomycetota</taxon>
        <taxon>Actinomycetes</taxon>
        <taxon>Micromonosporales</taxon>
        <taxon>Micromonosporaceae</taxon>
        <taxon>Actinoplanes</taxon>
    </lineage>
</organism>
<keyword evidence="1" id="KW-0732">Signal</keyword>
<feature type="domain" description="Calx-beta" evidence="6">
    <location>
        <begin position="2806"/>
        <end position="2906"/>
    </location>
</feature>
<dbReference type="EMBL" id="PVMZ01000006">
    <property type="protein sequence ID" value="PRX21230.1"/>
    <property type="molecule type" value="Genomic_DNA"/>
</dbReference>
<dbReference type="InterPro" id="IPR051171">
    <property type="entry name" value="CaCA"/>
</dbReference>
<comment type="caution">
    <text evidence="7">The sequence shown here is derived from an EMBL/GenBank/DDBJ whole genome shotgun (WGS) entry which is preliminary data.</text>
</comment>
<dbReference type="GO" id="GO:0005975">
    <property type="term" value="P:carbohydrate metabolic process"/>
    <property type="evidence" value="ECO:0007669"/>
    <property type="project" value="UniProtKB-ARBA"/>
</dbReference>
<reference evidence="7 8" key="1">
    <citation type="submission" date="2018-03" db="EMBL/GenBank/DDBJ databases">
        <title>Genomic Encyclopedia of Archaeal and Bacterial Type Strains, Phase II (KMG-II): from individual species to whole genera.</title>
        <authorList>
            <person name="Goeker M."/>
        </authorList>
    </citation>
    <scope>NUCLEOTIDE SEQUENCE [LARGE SCALE GENOMIC DNA]</scope>
    <source>
        <strain evidence="7 8">DSM 43146</strain>
    </source>
</reference>
<dbReference type="InterPro" id="IPR003644">
    <property type="entry name" value="Calx_beta"/>
</dbReference>
<dbReference type="PANTHER" id="PTHR11878">
    <property type="entry name" value="SODIUM/CALCIUM EXCHANGER"/>
    <property type="match status" value="1"/>
</dbReference>
<keyword evidence="2" id="KW-0677">Repeat</keyword>
<feature type="domain" description="Calx-beta" evidence="6">
    <location>
        <begin position="2686"/>
        <end position="2792"/>
    </location>
</feature>
<feature type="region of interest" description="Disordered" evidence="5">
    <location>
        <begin position="431"/>
        <end position="453"/>
    </location>
</feature>
<dbReference type="Gene3D" id="2.60.40.10">
    <property type="entry name" value="Immunoglobulins"/>
    <property type="match status" value="1"/>
</dbReference>
<proteinExistence type="predicted"/>
<dbReference type="PANTHER" id="PTHR11878:SF65">
    <property type="entry name" value="NA_CA-EXCHANGE PROTEIN, ISOFORM G"/>
    <property type="match status" value="1"/>
</dbReference>
<dbReference type="SUPFAM" id="SSF141072">
    <property type="entry name" value="CalX-like"/>
    <property type="match status" value="20"/>
</dbReference>
<keyword evidence="4" id="KW-0406">Ion transport</keyword>
<evidence type="ECO:0000256" key="3">
    <source>
        <dbReference type="ARBA" id="ARBA00022837"/>
    </source>
</evidence>
<feature type="region of interest" description="Disordered" evidence="5">
    <location>
        <begin position="270"/>
        <end position="291"/>
    </location>
</feature>
<dbReference type="GO" id="GO:0007154">
    <property type="term" value="P:cell communication"/>
    <property type="evidence" value="ECO:0007669"/>
    <property type="project" value="InterPro"/>
</dbReference>
<evidence type="ECO:0000256" key="2">
    <source>
        <dbReference type="ARBA" id="ARBA00022737"/>
    </source>
</evidence>
<dbReference type="GO" id="GO:0030001">
    <property type="term" value="P:metal ion transport"/>
    <property type="evidence" value="ECO:0007669"/>
    <property type="project" value="TreeGrafter"/>
</dbReference>
<dbReference type="RefSeq" id="WP_106319169.1">
    <property type="nucleotide sequence ID" value="NZ_BOMO01000172.1"/>
</dbReference>
<accession>A0A2T0KD53</accession>
<evidence type="ECO:0000259" key="6">
    <source>
        <dbReference type="SMART" id="SM00237"/>
    </source>
</evidence>
<feature type="domain" description="Calx-beta" evidence="6">
    <location>
        <begin position="1984"/>
        <end position="2082"/>
    </location>
</feature>
<dbReference type="GO" id="GO:0016020">
    <property type="term" value="C:membrane"/>
    <property type="evidence" value="ECO:0007669"/>
    <property type="project" value="InterPro"/>
</dbReference>
<feature type="domain" description="Calx-beta" evidence="6">
    <location>
        <begin position="2340"/>
        <end position="2442"/>
    </location>
</feature>
<evidence type="ECO:0000313" key="8">
    <source>
        <dbReference type="Proteomes" id="UP000239415"/>
    </source>
</evidence>
<dbReference type="OrthoDB" id="3279580at2"/>
<evidence type="ECO:0000256" key="4">
    <source>
        <dbReference type="ARBA" id="ARBA00023065"/>
    </source>
</evidence>
<dbReference type="InterPro" id="IPR038081">
    <property type="entry name" value="CalX-like_sf"/>
</dbReference>
<feature type="domain" description="Calx-beta" evidence="6">
    <location>
        <begin position="629"/>
        <end position="728"/>
    </location>
</feature>
<feature type="domain" description="Calx-beta" evidence="6">
    <location>
        <begin position="3034"/>
        <end position="3136"/>
    </location>
</feature>
<sequence>MRNRRTDRPSGDVPLRLWAPARFRAAVSVAAATAAGLVPAVAVLPGTAHAAVVPTISVGAAADTAEGDTLRFPVTLSESADADLTVKVSTSSTEADEGADYTGLDQFEVLIPQGETTVTVEVETLPDESAEESPESIGLEIVDPDTATPGTRAASGDIVDAVFTVTPVNGFDEGDEDRTREIDITLNIGFQNTASVAYAVATGDGNAVGNEDFTPVADVLTFTPGQKTKRVAVTILGNDRWQGDRTFTLALSGLTGGSARGMEPRTYIIGDDEQRPVVQSVSQEGADEGSSGITTAEFTVTLSEAADEPIILDVTGSPASEAGVAGAVQDEPETIGGLDYRVPDTVTVPAGAKTATFQADVFGDAVFEKLEVASILVAPRADDPNVTGSPRAGSLAIRNDDDPPTLEFDGFTRPEGTDGVEVGFTVTGEAQDPIRWTGSVAGASDNGTDPAETDDFVNAGLAPFSDLRPGSERLTLGMINLAPGSADEFDETLKATVQLGDADPVSGFATITDADTQKEPRLVVPQTVAVREGSDVTIPVTLDFAAIPDNAASATEKPITVNYTVTPGTAGEDTDYAAASGTLTIEPGDPANITLDTLPDQDTESNENFVVTLNGAVNAVVDGNETTTVTVSDYDPNVTPRVSIGSPGPVPEGMPLRFPLTLDQPTGSPVTVRVSTTGGTATAGADYTELSEEGVTFTPGQTTAVAVVTTNPDGEFEHAAETVTARIADSGAADLGTATATATIIDPALKIGTVSINEDDSRDAVVDMVLNVPLNTPLQAGYELQLGSATTNTFSTISSGTLSYAPGQTSRPITAQLPDGYDVPTFGRMLKVRLFNLNTDSGLPVMGTGEHSTLIKVPGDPDAMPTVTMGSPGAVAEGRPLRFPLTLDRPSGIPITVRVTTEGGTATPGLDYVEAVGMDVTFQPGQTTAVAEIVTNQDGVSEHESEVVHARITNAGLATMGSATTAYGKIVDAALRIGTMAVDENGSGNAVVDMALNVPLDTRLQAGYELLISSATTGVFVPISSGTLTYEPGQTSRQISGPLPGDYDAGTPGRVLKVRLYGVQADNGLQVLGTGEHSSVIGASGEPGAVPRVSLGSPGAVPEGRPLRFPLTLDRPSSIPITVNVSSSAGTASAGTDYAEVFDMPVTFQPGQTTAVAEITTNQDGVFEHDSETVNARITNPGAAALGPVNSSYGKIADPALRIGAMSVDENNSRNAVVDMVLNVPLDTRLQANYELLLGSASTGTFTPIATGTLTYEAGQTSRPITGALPGDYQPGVPDRVLKVRLHSVYTDSGMPVLGTGEHSSVLGASSDPGVVPAVGIGSPGTVPEGRMLRFPLTLDRPSNSPITVRVSTEAGTATPGADYNEISDMSVTFQPGQVTATADVVTHQDNQFEHDSETVNARITNPGSATLGSVTTSYGKIIDPALKIGTMSINENDSRNAVVDMVLNAPLDTRLQANYELLLGSATTGVFTPVTSGTLTYEPGQTTRQISAPLPGDFNVAAPGKMLKVRLYGLSNDAGLQVMGTGEHSAMIGGSGGVPTVAAVSSSPQNEGDGSTQVTFTVQLSGPAPGPVTLDVAAVDESAVRWGSGPGSNDFSVPDEVFIPEGQTQATFMVTINGDRVYERDEQASITVTPRPNDPNVTGPMRQSLLKIYNDDAAPALTFGGFDQTEGVNGSLWFNVDGVAQDPLPWTAALRGASDGTSDQAEATDFDGSGLTLSGTLQPWSNRIDLGTVNLPADSVDEYDETFEASVEFTGQVPVTAYGRIRDSYQNMPPNIRMPEQTTVTEGSPATLPVTLDYTSVPGNTATSTEKVISFDYATSNGSTSGSVTIDPPMNSTEIVIPTASDETPEPDETLTLSISNMRNAERPGPMPTVTIRDAAPSITIGNATPVIEGQMLSFPVRLSRPSATPITLRYSTVPERSSGVPGTDYQPATDATVVVPAGATTAFILVPTFAVGGYDPESRVVHIQVLDPGTGTLDAGAASGEIIDAAIFANTTGPVEEGDSGVRDQIVEVRLSAAMNAAVDVDYSLIADTAVEGVDYDPVSGHLTFQPGETVKQIPVPIRGNDAPSNRNKAFKVRLTNASHAAGIPLNNDGDFPVWIVEDDNAGTVNIVSVSSESRPEGDGVSTVPVTVRLSGPVALDTTLYVGSTGGTAVQGGTGPGESDFSAPQAVQISAGQDTATINVTVNGDGVFEKDEVIDLLVEPSHEDALISFSENPGAVTLTNDDAAPRISFDGFEQSEGTGGIGAWFTVTGDAQDPLPWTAVVEGGSDGTSDPAEAGDFTRDNLTLSGTLAPGGDRIDVGTVNLTQDTADEYDETIKVSVGVQGIGDTTGYGRIRDWNTQLPPKVVAAGPVTVDEAGTATVPVNLDFAAVAGNTATSTEKQITVDYNAIGGTATAGTDFTSTSGTLVFTPPATSQDVTVTTLTDTAVENDETLQVTLSNPSNAEIGGSPATVTIRGDSAVGFQVQPDVTAAEGQGSVAVTVTLARAAAGPVDFTVSTTDDTARRGQTGPGGDDYGSPQPTFTIPQGQTTATFSLPIVDDQVYEEKESATYTVAPAPGETDASGPAQTGVLSIADDDPAPTITLNSVNGPEGGLVDVIATPSGVAEDPIGYLLNFTTGGPGNDPAEPEDYVDSGAPAVLPGGSTGPVLLRSVPLAADTADELTESFTVTATSQAVSGAPPVAAVYGILDDPNDLPPSAVVLPANVREELGYAEVPVVLEFTGGNGATRTDQPVTIYYEVTPGTATSEDFGTDGGSRLYFPAGQNYAVIRVPITNDKRREEDESFKVRLVAADPSGAGIARGEADIVIVDDDRDLPAPSFTVSGDVTAREADASATFAVTLSEPAQGDVDLVVEAQPGTATADDYGTPAAALRIPEGSASGSVTVPIKQDEVYEGDENARVVVSLAAGEQDAAGKPQEGRLLITDDDKAPTITLDPTAATVDEGDTVELTGTVTGTAQRDHEISTAAAAGIAADGEDAGPDDFELDRVKVTVPGGTASGGKVRLGTIEFLDDAVDENTETATISLAGGSRTFRITDDPDDTPPAVSVADASVGESGGTAKVNVRVQFTGGAVSTSRTVTVPWSTADGTADAGKDYTRSSGTATFAPGTDSATISIPILPDTKDEADQTFIVKLGTPSPADARLGAAEAEVVIEDDDKPKAPTLTAPDTSTGEGRITITGTAAPGTKVELLTAQGVSGGSFKVAATTTADDDGAYSFKPNFTKGYRVQVRAGSLTSPVRTVQVRQDPQLTVVSNAKGAATLTVTGDPDEPGQKVTIQRQVKGGWDEVEDGKLGANGKFSVTVKSLKAGNHVFRAVISATPSLGITAGSSPARSVKVK</sequence>
<dbReference type="SMART" id="SM00237">
    <property type="entry name" value="Calx_beta"/>
    <property type="match status" value="8"/>
</dbReference>
<dbReference type="Pfam" id="PF03160">
    <property type="entry name" value="Calx-beta"/>
    <property type="match status" value="17"/>
</dbReference>
<keyword evidence="4" id="KW-0813">Transport</keyword>
<feature type="region of interest" description="Disordered" evidence="5">
    <location>
        <begin position="2499"/>
        <end position="2522"/>
    </location>
</feature>
<keyword evidence="3" id="KW-0106">Calcium</keyword>
<protein>
    <submittedName>
        <fullName evidence="7">Calx-beta domain-containing protein</fullName>
    </submittedName>
</protein>
<evidence type="ECO:0000256" key="5">
    <source>
        <dbReference type="SAM" id="MobiDB-lite"/>
    </source>
</evidence>
<feature type="domain" description="Calx-beta" evidence="6">
    <location>
        <begin position="2454"/>
        <end position="2557"/>
    </location>
</feature>